<name>A0ABS3LCG6_9ENTE</name>
<dbReference type="Gene3D" id="3.40.50.360">
    <property type="match status" value="1"/>
</dbReference>
<proteinExistence type="predicted"/>
<gene>
    <name evidence="4" type="ORF">JZO70_14165</name>
</gene>
<keyword evidence="1" id="KW-0285">Flavoprotein</keyword>
<sequence length="216" mass="25243">MKVYAINGSPRRNRNTAILLDEALNGVKEAFAPGEVQTERINLYDLKYTGCKSCFACKIKDGKSYGKCAIRDDLYPVLEKLATADGIIFGSPIYYRTITGQLHSFYERFFFPYMTYKIGYPTLVENKMKTACIYTMNVTEEEMLADGYREHMKLFEMFLEGYFSKPETLFAHNTYQFNDYSKYVCETYTAEEKESYRQKQFPIDREKAYDLGKKLL</sequence>
<evidence type="ECO:0000256" key="1">
    <source>
        <dbReference type="ARBA" id="ARBA00022630"/>
    </source>
</evidence>
<accession>A0ABS3LCG6</accession>
<evidence type="ECO:0000259" key="3">
    <source>
        <dbReference type="Pfam" id="PF03358"/>
    </source>
</evidence>
<dbReference type="RefSeq" id="WP_207674245.1">
    <property type="nucleotide sequence ID" value="NZ_JAFREM010000021.1"/>
</dbReference>
<dbReference type="Proteomes" id="UP000664601">
    <property type="component" value="Unassembled WGS sequence"/>
</dbReference>
<evidence type="ECO:0000256" key="2">
    <source>
        <dbReference type="ARBA" id="ARBA00022643"/>
    </source>
</evidence>
<keyword evidence="2" id="KW-0288">FMN</keyword>
<organism evidence="4 5">
    <name type="scientific">Candidatus Enterococcus moelleringii</name>
    <dbReference type="NCBI Taxonomy" id="2815325"/>
    <lineage>
        <taxon>Bacteria</taxon>
        <taxon>Bacillati</taxon>
        <taxon>Bacillota</taxon>
        <taxon>Bacilli</taxon>
        <taxon>Lactobacillales</taxon>
        <taxon>Enterococcaceae</taxon>
        <taxon>Enterococcus</taxon>
    </lineage>
</organism>
<dbReference type="PANTHER" id="PTHR43278:SF2">
    <property type="entry name" value="IRON-SULFUR FLAVOPROTEIN"/>
    <property type="match status" value="1"/>
</dbReference>
<protein>
    <submittedName>
        <fullName evidence="4">Flavodoxin family protein</fullName>
    </submittedName>
</protein>
<reference evidence="4 5" key="1">
    <citation type="submission" date="2021-03" db="EMBL/GenBank/DDBJ databases">
        <title>Enterococcal diversity collection.</title>
        <authorList>
            <person name="Gilmore M.S."/>
            <person name="Schwartzman J."/>
            <person name="Van Tyne D."/>
            <person name="Martin M."/>
            <person name="Earl A.M."/>
            <person name="Manson A.L."/>
            <person name="Straub T."/>
            <person name="Salamzade R."/>
            <person name="Saavedra J."/>
            <person name="Lebreton F."/>
            <person name="Prichula J."/>
            <person name="Schaufler K."/>
            <person name="Gaca A."/>
            <person name="Sgardioli B."/>
            <person name="Wagenaar J."/>
            <person name="Strong T."/>
        </authorList>
    </citation>
    <scope>NUCLEOTIDE SEQUENCE [LARGE SCALE GENOMIC DNA]</scope>
    <source>
        <strain evidence="4 5">669A</strain>
    </source>
</reference>
<evidence type="ECO:0000313" key="5">
    <source>
        <dbReference type="Proteomes" id="UP000664601"/>
    </source>
</evidence>
<dbReference type="SUPFAM" id="SSF52218">
    <property type="entry name" value="Flavoproteins"/>
    <property type="match status" value="1"/>
</dbReference>
<dbReference type="EMBL" id="JAFREM010000021">
    <property type="protein sequence ID" value="MBO1307319.1"/>
    <property type="molecule type" value="Genomic_DNA"/>
</dbReference>
<dbReference type="InterPro" id="IPR029039">
    <property type="entry name" value="Flavoprotein-like_sf"/>
</dbReference>
<dbReference type="InterPro" id="IPR051796">
    <property type="entry name" value="ISF_SsuE-like"/>
</dbReference>
<comment type="caution">
    <text evidence="4">The sequence shown here is derived from an EMBL/GenBank/DDBJ whole genome shotgun (WGS) entry which is preliminary data.</text>
</comment>
<keyword evidence="5" id="KW-1185">Reference proteome</keyword>
<dbReference type="Pfam" id="PF03358">
    <property type="entry name" value="FMN_red"/>
    <property type="match status" value="1"/>
</dbReference>
<dbReference type="PANTHER" id="PTHR43278">
    <property type="entry name" value="NAD(P)H-DEPENDENT FMN-CONTAINING OXIDOREDUCTASE YWQN-RELATED"/>
    <property type="match status" value="1"/>
</dbReference>
<feature type="domain" description="NADPH-dependent FMN reductase-like" evidence="3">
    <location>
        <begin position="1"/>
        <end position="119"/>
    </location>
</feature>
<dbReference type="InterPro" id="IPR005025">
    <property type="entry name" value="FMN_Rdtase-like_dom"/>
</dbReference>
<evidence type="ECO:0000313" key="4">
    <source>
        <dbReference type="EMBL" id="MBO1307319.1"/>
    </source>
</evidence>